<evidence type="ECO:0000256" key="1">
    <source>
        <dbReference type="ARBA" id="ARBA00006484"/>
    </source>
</evidence>
<proteinExistence type="inferred from homology"/>
<sequence length="222" mass="22501">MTGSVLVTGGTGGLGTAVTTAFAAAGWRVVVPYRSRPPSGVPDVVGVQADLTDPAQVAAAVAVAAAEGPLRAVVHLAGGFAMGGRVHETPVEDFEAQFRTNLRPTYLVCAAAIPHLIAAGGGSIVCVSSRAAVNPFAGAAGYVTSKAAVLALVDALDTEYRDDGIRVNAVLPGVIDTPANRESMPGSRSNWVDPADIAKTILFLSSEESSTISGAHLPVDRA</sequence>
<dbReference type="PRINTS" id="PR00081">
    <property type="entry name" value="GDHRDH"/>
</dbReference>
<dbReference type="EMBL" id="JACHJQ010000004">
    <property type="protein sequence ID" value="MBB4907776.1"/>
    <property type="molecule type" value="Genomic_DNA"/>
</dbReference>
<dbReference type="SUPFAM" id="SSF51735">
    <property type="entry name" value="NAD(P)-binding Rossmann-fold domains"/>
    <property type="match status" value="1"/>
</dbReference>
<name>A0A7W7Q648_9PSEU</name>
<protein>
    <submittedName>
        <fullName evidence="3">NAD(P)-dependent dehydrogenase (Short-subunit alcohol dehydrogenase family)</fullName>
    </submittedName>
</protein>
<dbReference type="RefSeq" id="WP_184811927.1">
    <property type="nucleotide sequence ID" value="NZ_JACHJQ010000004.1"/>
</dbReference>
<evidence type="ECO:0000313" key="4">
    <source>
        <dbReference type="Proteomes" id="UP000520767"/>
    </source>
</evidence>
<dbReference type="InterPro" id="IPR002347">
    <property type="entry name" value="SDR_fam"/>
</dbReference>
<reference evidence="3 4" key="1">
    <citation type="submission" date="2020-08" db="EMBL/GenBank/DDBJ databases">
        <title>Genomic Encyclopedia of Type Strains, Phase III (KMG-III): the genomes of soil and plant-associated and newly described type strains.</title>
        <authorList>
            <person name="Whitman W."/>
        </authorList>
    </citation>
    <scope>NUCLEOTIDE SEQUENCE [LARGE SCALE GENOMIC DNA]</scope>
    <source>
        <strain evidence="3 4">CECT 8960</strain>
    </source>
</reference>
<dbReference type="CDD" id="cd05233">
    <property type="entry name" value="SDR_c"/>
    <property type="match status" value="1"/>
</dbReference>
<dbReference type="Pfam" id="PF00106">
    <property type="entry name" value="adh_short"/>
    <property type="match status" value="1"/>
</dbReference>
<dbReference type="PANTHER" id="PTHR43669">
    <property type="entry name" value="5-KETO-D-GLUCONATE 5-REDUCTASE"/>
    <property type="match status" value="1"/>
</dbReference>
<accession>A0A7W7Q648</accession>
<comment type="caution">
    <text evidence="3">The sequence shown here is derived from an EMBL/GenBank/DDBJ whole genome shotgun (WGS) entry which is preliminary data.</text>
</comment>
<dbReference type="Proteomes" id="UP000520767">
    <property type="component" value="Unassembled WGS sequence"/>
</dbReference>
<dbReference type="Gene3D" id="3.40.50.720">
    <property type="entry name" value="NAD(P)-binding Rossmann-like Domain"/>
    <property type="match status" value="1"/>
</dbReference>
<dbReference type="PANTHER" id="PTHR43669:SF3">
    <property type="entry name" value="ALCOHOL DEHYDROGENASE, PUTATIVE (AFU_ORTHOLOGUE AFUA_3G03445)-RELATED"/>
    <property type="match status" value="1"/>
</dbReference>
<keyword evidence="4" id="KW-1185">Reference proteome</keyword>
<dbReference type="GO" id="GO:0016491">
    <property type="term" value="F:oxidoreductase activity"/>
    <property type="evidence" value="ECO:0007669"/>
    <property type="project" value="UniProtKB-KW"/>
</dbReference>
<dbReference type="InterPro" id="IPR036291">
    <property type="entry name" value="NAD(P)-bd_dom_sf"/>
</dbReference>
<organism evidence="3 4">
    <name type="scientific">Actinophytocola algeriensis</name>
    <dbReference type="NCBI Taxonomy" id="1768010"/>
    <lineage>
        <taxon>Bacteria</taxon>
        <taxon>Bacillati</taxon>
        <taxon>Actinomycetota</taxon>
        <taxon>Actinomycetes</taxon>
        <taxon>Pseudonocardiales</taxon>
        <taxon>Pseudonocardiaceae</taxon>
    </lineage>
</organism>
<gene>
    <name evidence="3" type="ORF">FHR82_004018</name>
</gene>
<comment type="similarity">
    <text evidence="1">Belongs to the short-chain dehydrogenases/reductases (SDR) family.</text>
</comment>
<dbReference type="AlphaFoldDB" id="A0A7W7Q648"/>
<keyword evidence="2" id="KW-0560">Oxidoreductase</keyword>
<evidence type="ECO:0000313" key="3">
    <source>
        <dbReference type="EMBL" id="MBB4907776.1"/>
    </source>
</evidence>
<evidence type="ECO:0000256" key="2">
    <source>
        <dbReference type="ARBA" id="ARBA00023002"/>
    </source>
</evidence>